<dbReference type="InterPro" id="IPR012462">
    <property type="entry name" value="UFSP1/2_DUB_cat"/>
</dbReference>
<dbReference type="PANTHER" id="PTHR48153:SF4">
    <property type="entry name" value="UBIQUITIN CARBOXYL-TERMINAL HYDROLASE MUG105"/>
    <property type="match status" value="1"/>
</dbReference>
<sequence length="488" mass="55452">MSSKTSCFTCGLDFSTNIDAFVSHMSDVHADDQIKCAICLETFSNGSEYSMHYIYRHVDDKSSMEMTDAIHGNSRFEYASTGPNTSNSNSLVLQANNPCPVCGSQFPIDRLNDHVNSHFEDEFAANFRQSSADFLLAEQLEKTENLASKVSEEKAFKDLQKKYGMDEHGSYKQQGTSAYERAYNKGKMTLSQLYEQKSRLAINQVAGIEDINYAVKDFIENVKELSRRCADVLDAYFCSTADFYSSNAADIGFGCGYRNIQMLISSLRHNDAFKRALFGSGPVYMPSIPKIQELIESAWAKGFDQIGKEQLNGKLTNTKKWIGATEATCLLASFRIKSNIVDFWQPSGPDNNHPILLKWVYEYFKDRRSFTPPLYLQHEGHSRTVIGAERTRSGRYNLIILDPSITRFKILRLVKSTDLNDLKILRKNLNDLRHKQFQIVCVQDVMKSDEEFESYKTKVDLIKIPPISNPCELTLDGISVLNFYVRIC</sequence>
<dbReference type="Pfam" id="PF07910">
    <property type="entry name" value="Peptidase_C78"/>
    <property type="match status" value="1"/>
</dbReference>
<protein>
    <submittedName>
        <fullName evidence="6">Zinc finger-containing ubiquitin peptidase 1</fullName>
    </submittedName>
</protein>
<dbReference type="PROSITE" id="PS00028">
    <property type="entry name" value="ZINC_FINGER_C2H2_1"/>
    <property type="match status" value="1"/>
</dbReference>
<dbReference type="Proteomes" id="UP000887565">
    <property type="component" value="Unplaced"/>
</dbReference>
<dbReference type="InterPro" id="IPR013087">
    <property type="entry name" value="Znf_C2H2_type"/>
</dbReference>
<keyword evidence="2" id="KW-0378">Hydrolase</keyword>
<evidence type="ECO:0000256" key="3">
    <source>
        <dbReference type="PROSITE-ProRule" id="PRU00042"/>
    </source>
</evidence>
<accession>A0A915JBD9</accession>
<dbReference type="GO" id="GO:0071567">
    <property type="term" value="F:deUFMylase activity"/>
    <property type="evidence" value="ECO:0007669"/>
    <property type="project" value="UniProtKB-ARBA"/>
</dbReference>
<dbReference type="Gene3D" id="3.90.70.130">
    <property type="match status" value="1"/>
</dbReference>
<dbReference type="WBParaSite" id="nRc.2.0.1.t23813-RA">
    <property type="protein sequence ID" value="nRc.2.0.1.t23813-RA"/>
    <property type="gene ID" value="nRc.2.0.1.g23813"/>
</dbReference>
<dbReference type="AlphaFoldDB" id="A0A915JBD9"/>
<dbReference type="SMART" id="SM00355">
    <property type="entry name" value="ZnF_C2H2"/>
    <property type="match status" value="3"/>
</dbReference>
<reference evidence="6" key="1">
    <citation type="submission" date="2022-11" db="UniProtKB">
        <authorList>
            <consortium name="WormBaseParasite"/>
        </authorList>
    </citation>
    <scope>IDENTIFICATION</scope>
</reference>
<evidence type="ECO:0000313" key="5">
    <source>
        <dbReference type="Proteomes" id="UP000887565"/>
    </source>
</evidence>
<evidence type="ECO:0000256" key="1">
    <source>
        <dbReference type="ARBA" id="ARBA00008552"/>
    </source>
</evidence>
<proteinExistence type="inferred from homology"/>
<keyword evidence="3" id="KW-0863">Zinc-finger</keyword>
<feature type="domain" description="C2H2-type" evidence="4">
    <location>
        <begin position="34"/>
        <end position="62"/>
    </location>
</feature>
<keyword evidence="3" id="KW-0479">Metal-binding</keyword>
<evidence type="ECO:0000256" key="2">
    <source>
        <dbReference type="ARBA" id="ARBA00022801"/>
    </source>
</evidence>
<keyword evidence="3" id="KW-0862">Zinc</keyword>
<keyword evidence="5" id="KW-1185">Reference proteome</keyword>
<evidence type="ECO:0000313" key="6">
    <source>
        <dbReference type="WBParaSite" id="nRc.2.0.1.t23813-RA"/>
    </source>
</evidence>
<comment type="similarity">
    <text evidence="1">Belongs to the peptidase C78 family.</text>
</comment>
<dbReference type="OMA" id="CGSKAWI"/>
<name>A0A915JBD9_ROMCU</name>
<dbReference type="GO" id="GO:0008270">
    <property type="term" value="F:zinc ion binding"/>
    <property type="evidence" value="ECO:0007669"/>
    <property type="project" value="UniProtKB-KW"/>
</dbReference>
<evidence type="ECO:0000259" key="4">
    <source>
        <dbReference type="PROSITE" id="PS50157"/>
    </source>
</evidence>
<dbReference type="PROSITE" id="PS50157">
    <property type="entry name" value="ZINC_FINGER_C2H2_2"/>
    <property type="match status" value="1"/>
</dbReference>
<dbReference type="PANTHER" id="PTHR48153">
    <property type="entry name" value="UFM1-SPECIFIC PROTEASE 2"/>
    <property type="match status" value="1"/>
</dbReference>
<organism evidence="5 6">
    <name type="scientific">Romanomermis culicivorax</name>
    <name type="common">Nematode worm</name>
    <dbReference type="NCBI Taxonomy" id="13658"/>
    <lineage>
        <taxon>Eukaryota</taxon>
        <taxon>Metazoa</taxon>
        <taxon>Ecdysozoa</taxon>
        <taxon>Nematoda</taxon>
        <taxon>Enoplea</taxon>
        <taxon>Dorylaimia</taxon>
        <taxon>Mermithida</taxon>
        <taxon>Mermithoidea</taxon>
        <taxon>Mermithidae</taxon>
        <taxon>Romanomermis</taxon>
    </lineage>
</organism>